<evidence type="ECO:0000256" key="1">
    <source>
        <dbReference type="ARBA" id="ARBA00004453"/>
    </source>
</evidence>
<sequence length="261" mass="27700">MPQPLKDAWRRKRKDSPKSDPPPTEPPTRPIAPPDGPPVSDPEPTASRAAKAVVKNSVTKKELIDVLTLKMGTDRRQATAAVENVVDTIVRAVHKGDSVTITGFGVFEQRRRAGRIARNPRTGETVRVKPTSVPAFRPGARFKALVSGEESVPAEGSVGRRAGRVRGAKTAAKKAVKKTAAKKAVKKTAAKKAVKKTAAKKAVKKTAAKKAVKKTAAKKAVKKTAAKKAVKKTAAKKAVKKTAAKKAVKKTAVRRAVRGGI</sequence>
<evidence type="ECO:0000256" key="10">
    <source>
        <dbReference type="ARBA" id="ARBA00035729"/>
    </source>
</evidence>
<dbReference type="InterPro" id="IPR000119">
    <property type="entry name" value="Hist_DNA-bd"/>
</dbReference>
<evidence type="ECO:0000256" key="3">
    <source>
        <dbReference type="ARBA" id="ARBA00022737"/>
    </source>
</evidence>
<dbReference type="Gene3D" id="4.10.520.10">
    <property type="entry name" value="IHF-like DNA-binding proteins"/>
    <property type="match status" value="1"/>
</dbReference>
<dbReference type="PRINTS" id="PR01727">
    <property type="entry name" value="DNABINDINGHU"/>
</dbReference>
<comment type="catalytic activity">
    <reaction evidence="11">
        <text>4 Fe(2+) + O2 + 4 H(+) = 4 Fe(3+) + 2 H2O</text>
        <dbReference type="Rhea" id="RHEA:11148"/>
        <dbReference type="ChEBI" id="CHEBI:15377"/>
        <dbReference type="ChEBI" id="CHEBI:15378"/>
        <dbReference type="ChEBI" id="CHEBI:15379"/>
        <dbReference type="ChEBI" id="CHEBI:29033"/>
        <dbReference type="ChEBI" id="CHEBI:29034"/>
        <dbReference type="EC" id="1.16.3.1"/>
    </reaction>
    <physiologicalReaction direction="left-to-right" evidence="11">
        <dbReference type="Rhea" id="RHEA:11149"/>
    </physiologicalReaction>
</comment>
<gene>
    <name evidence="13" type="ORF">MINTM018_20890</name>
</gene>
<name>A0A7R7RMI0_MYCIT</name>
<organism evidence="13 14">
    <name type="scientific">Mycobacterium intracellulare</name>
    <dbReference type="NCBI Taxonomy" id="1767"/>
    <lineage>
        <taxon>Bacteria</taxon>
        <taxon>Bacillati</taxon>
        <taxon>Actinomycetota</taxon>
        <taxon>Actinomycetes</taxon>
        <taxon>Mycobacteriales</taxon>
        <taxon>Mycobacteriaceae</taxon>
        <taxon>Mycobacterium</taxon>
        <taxon>Mycobacterium avium complex (MAC)</taxon>
    </lineage>
</organism>
<evidence type="ECO:0000256" key="6">
    <source>
        <dbReference type="ARBA" id="ARBA00023125"/>
    </source>
</evidence>
<dbReference type="Pfam" id="PF00216">
    <property type="entry name" value="Bac_DNA_binding"/>
    <property type="match status" value="1"/>
</dbReference>
<evidence type="ECO:0000256" key="2">
    <source>
        <dbReference type="ARBA" id="ARBA00013107"/>
    </source>
</evidence>
<dbReference type="PANTHER" id="PTHR33175">
    <property type="entry name" value="DNA-BINDING PROTEIN HU"/>
    <property type="match status" value="1"/>
</dbReference>
<dbReference type="PANTHER" id="PTHR33175:SF3">
    <property type="entry name" value="DNA-BINDING PROTEIN HU-BETA"/>
    <property type="match status" value="1"/>
</dbReference>
<protein>
    <recommendedName>
        <fullName evidence="9">DNA-binding protein HupB</fullName>
        <ecNumber evidence="2">1.16.3.1</ecNumber>
    </recommendedName>
    <alternativeName>
        <fullName evidence="10">DNA-binding protein HU homolog</fullName>
    </alternativeName>
    <alternativeName>
        <fullName evidence="7">Histone-like protein</fullName>
    </alternativeName>
</protein>
<dbReference type="GO" id="GO:0004322">
    <property type="term" value="F:ferroxidase activity"/>
    <property type="evidence" value="ECO:0007669"/>
    <property type="project" value="UniProtKB-EC"/>
</dbReference>
<feature type="compositionally biased region" description="Pro residues" evidence="12">
    <location>
        <begin position="19"/>
        <end position="41"/>
    </location>
</feature>
<dbReference type="EMBL" id="AP024255">
    <property type="protein sequence ID" value="BCO99319.1"/>
    <property type="molecule type" value="Genomic_DNA"/>
</dbReference>
<dbReference type="GO" id="GO:0005829">
    <property type="term" value="C:cytosol"/>
    <property type="evidence" value="ECO:0007669"/>
    <property type="project" value="TreeGrafter"/>
</dbReference>
<dbReference type="GO" id="GO:0003677">
    <property type="term" value="F:DNA binding"/>
    <property type="evidence" value="ECO:0007669"/>
    <property type="project" value="UniProtKB-KW"/>
</dbReference>
<comment type="subcellular location">
    <subcellularLocation>
        <location evidence="1">Cytoplasm</location>
        <location evidence="1">Nucleoid</location>
    </subcellularLocation>
</comment>
<dbReference type="SUPFAM" id="SSF47729">
    <property type="entry name" value="IHF-like DNA-binding proteins"/>
    <property type="match status" value="1"/>
</dbReference>
<keyword evidence="6" id="KW-0238">DNA-binding</keyword>
<dbReference type="InterPro" id="IPR010992">
    <property type="entry name" value="IHF-like_DNA-bd_dom_sf"/>
</dbReference>
<dbReference type="Proteomes" id="UP000595205">
    <property type="component" value="Chromosome"/>
</dbReference>
<dbReference type="InterPro" id="IPR020816">
    <property type="entry name" value="Histone-like_DNA-bd_CS"/>
</dbReference>
<dbReference type="PROSITE" id="PS00045">
    <property type="entry name" value="HISTONE_LIKE"/>
    <property type="match status" value="1"/>
</dbReference>
<proteinExistence type="inferred from homology"/>
<accession>A0A7R7RMI0</accession>
<keyword evidence="3" id="KW-0677">Repeat</keyword>
<reference evidence="13 14" key="1">
    <citation type="submission" date="2020-12" db="EMBL/GenBank/DDBJ databases">
        <title>Genome sequence of clinical Mycobacterium intracellulare strains.</title>
        <authorList>
            <person name="Tateishi Y."/>
            <person name="Matsumoto S."/>
            <person name="Fukushima Y."/>
            <person name="Nakajima C."/>
            <person name="Suzuki Y."/>
        </authorList>
    </citation>
    <scope>NUCLEOTIDE SEQUENCE [LARGE SCALE GENOMIC DNA]</scope>
    <source>
        <strain evidence="13 14">M018</strain>
    </source>
</reference>
<keyword evidence="5" id="KW-0226">DNA condensation</keyword>
<evidence type="ECO:0000256" key="4">
    <source>
        <dbReference type="ARBA" id="ARBA00022990"/>
    </source>
</evidence>
<evidence type="ECO:0000256" key="5">
    <source>
        <dbReference type="ARBA" id="ARBA00023067"/>
    </source>
</evidence>
<feature type="region of interest" description="Disordered" evidence="12">
    <location>
        <begin position="1"/>
        <end position="53"/>
    </location>
</feature>
<dbReference type="EC" id="1.16.3.1" evidence="2"/>
<dbReference type="AlphaFoldDB" id="A0A7R7RMI0"/>
<evidence type="ECO:0000256" key="8">
    <source>
        <dbReference type="ARBA" id="ARBA00035660"/>
    </source>
</evidence>
<dbReference type="CDD" id="cd13831">
    <property type="entry name" value="HU"/>
    <property type="match status" value="1"/>
</dbReference>
<evidence type="ECO:0000256" key="9">
    <source>
        <dbReference type="ARBA" id="ARBA00035692"/>
    </source>
</evidence>
<evidence type="ECO:0000313" key="14">
    <source>
        <dbReference type="Proteomes" id="UP000595205"/>
    </source>
</evidence>
<dbReference type="GO" id="GO:0030261">
    <property type="term" value="P:chromosome condensation"/>
    <property type="evidence" value="ECO:0007669"/>
    <property type="project" value="UniProtKB-KW"/>
</dbReference>
<keyword evidence="4" id="KW-0007">Acetylation</keyword>
<comment type="similarity">
    <text evidence="8">Belongs to the bacterial histone-like protein family. Long actinobacterial subfamily.</text>
</comment>
<evidence type="ECO:0000256" key="12">
    <source>
        <dbReference type="SAM" id="MobiDB-lite"/>
    </source>
</evidence>
<dbReference type="SMART" id="SM00411">
    <property type="entry name" value="BHL"/>
    <property type="match status" value="1"/>
</dbReference>
<dbReference type="GO" id="GO:0009295">
    <property type="term" value="C:nucleoid"/>
    <property type="evidence" value="ECO:0007669"/>
    <property type="project" value="UniProtKB-SubCell"/>
</dbReference>
<evidence type="ECO:0000256" key="11">
    <source>
        <dbReference type="ARBA" id="ARBA00048206"/>
    </source>
</evidence>
<dbReference type="GO" id="GO:0030527">
    <property type="term" value="F:structural constituent of chromatin"/>
    <property type="evidence" value="ECO:0007669"/>
    <property type="project" value="InterPro"/>
</dbReference>
<evidence type="ECO:0000313" key="13">
    <source>
        <dbReference type="EMBL" id="BCO99319.1"/>
    </source>
</evidence>
<evidence type="ECO:0000256" key="7">
    <source>
        <dbReference type="ARBA" id="ARBA00032423"/>
    </source>
</evidence>